<protein>
    <submittedName>
        <fullName evidence="2">Uncharacterized protein</fullName>
    </submittedName>
</protein>
<evidence type="ECO:0000313" key="2">
    <source>
        <dbReference type="EMBL" id="KAF7818793.1"/>
    </source>
</evidence>
<comment type="caution">
    <text evidence="2">The sequence shown here is derived from an EMBL/GenBank/DDBJ whole genome shotgun (WGS) entry which is preliminary data.</text>
</comment>
<sequence>MDVEVDDHQKRWGPSESPLEKA</sequence>
<dbReference type="EMBL" id="JAAIUW010000008">
    <property type="protein sequence ID" value="KAF7818793.1"/>
    <property type="molecule type" value="Genomic_DNA"/>
</dbReference>
<reference evidence="2" key="1">
    <citation type="submission" date="2020-09" db="EMBL/GenBank/DDBJ databases">
        <title>Genome-Enabled Discovery of Anthraquinone Biosynthesis in Senna tora.</title>
        <authorList>
            <person name="Kang S.-H."/>
            <person name="Pandey R.P."/>
            <person name="Lee C.-M."/>
            <person name="Sim J.-S."/>
            <person name="Jeong J.-T."/>
            <person name="Choi B.-S."/>
            <person name="Jung M."/>
            <person name="Ginzburg D."/>
            <person name="Zhao K."/>
            <person name="Won S.Y."/>
            <person name="Oh T.-J."/>
            <person name="Yu Y."/>
            <person name="Kim N.-H."/>
            <person name="Lee O.R."/>
            <person name="Lee T.-H."/>
            <person name="Bashyal P."/>
            <person name="Kim T.-S."/>
            <person name="Lee W.-H."/>
            <person name="Kawkins C."/>
            <person name="Kim C.-K."/>
            <person name="Kim J.S."/>
            <person name="Ahn B.O."/>
            <person name="Rhee S.Y."/>
            <person name="Sohng J.K."/>
        </authorList>
    </citation>
    <scope>NUCLEOTIDE SEQUENCE</scope>
    <source>
        <tissue evidence="2">Leaf</tissue>
    </source>
</reference>
<name>A0A834WFA9_9FABA</name>
<evidence type="ECO:0000313" key="3">
    <source>
        <dbReference type="Proteomes" id="UP000634136"/>
    </source>
</evidence>
<proteinExistence type="predicted"/>
<dbReference type="Proteomes" id="UP000634136">
    <property type="component" value="Unassembled WGS sequence"/>
</dbReference>
<feature type="region of interest" description="Disordered" evidence="1">
    <location>
        <begin position="1"/>
        <end position="22"/>
    </location>
</feature>
<organism evidence="2 3">
    <name type="scientific">Senna tora</name>
    <dbReference type="NCBI Taxonomy" id="362788"/>
    <lineage>
        <taxon>Eukaryota</taxon>
        <taxon>Viridiplantae</taxon>
        <taxon>Streptophyta</taxon>
        <taxon>Embryophyta</taxon>
        <taxon>Tracheophyta</taxon>
        <taxon>Spermatophyta</taxon>
        <taxon>Magnoliopsida</taxon>
        <taxon>eudicotyledons</taxon>
        <taxon>Gunneridae</taxon>
        <taxon>Pentapetalae</taxon>
        <taxon>rosids</taxon>
        <taxon>fabids</taxon>
        <taxon>Fabales</taxon>
        <taxon>Fabaceae</taxon>
        <taxon>Caesalpinioideae</taxon>
        <taxon>Cassia clade</taxon>
        <taxon>Senna</taxon>
    </lineage>
</organism>
<feature type="compositionally biased region" description="Basic and acidic residues" evidence="1">
    <location>
        <begin position="1"/>
        <end position="10"/>
    </location>
</feature>
<evidence type="ECO:0000256" key="1">
    <source>
        <dbReference type="SAM" id="MobiDB-lite"/>
    </source>
</evidence>
<keyword evidence="3" id="KW-1185">Reference proteome</keyword>
<gene>
    <name evidence="2" type="ORF">G2W53_024248</name>
</gene>
<dbReference type="AlphaFoldDB" id="A0A834WFA9"/>
<accession>A0A834WFA9</accession>